<dbReference type="InterPro" id="IPR019182">
    <property type="entry name" value="Cytochrome_b-c1_su10_fun"/>
</dbReference>
<dbReference type="Proteomes" id="UP000077266">
    <property type="component" value="Unassembled WGS sequence"/>
</dbReference>
<keyword evidence="1" id="KW-0812">Transmembrane</keyword>
<keyword evidence="1" id="KW-1133">Transmembrane helix</keyword>
<evidence type="ECO:0000313" key="2">
    <source>
        <dbReference type="EMBL" id="KZV93351.1"/>
    </source>
</evidence>
<protein>
    <submittedName>
        <fullName evidence="2">Uncharacterized protein</fullName>
    </submittedName>
</protein>
<dbReference type="PANTHER" id="PTHR28254:SF1">
    <property type="entry name" value="CYTOCHROME B-C1 COMPLEX SUBUNIT 10, MITOCHONDRIAL"/>
    <property type="match status" value="1"/>
</dbReference>
<evidence type="ECO:0000256" key="1">
    <source>
        <dbReference type="SAM" id="Phobius"/>
    </source>
</evidence>
<dbReference type="AlphaFoldDB" id="A0A165IG15"/>
<reference evidence="2 3" key="1">
    <citation type="journal article" date="2016" name="Mol. Biol. Evol.">
        <title>Comparative Genomics of Early-Diverging Mushroom-Forming Fungi Provides Insights into the Origins of Lignocellulose Decay Capabilities.</title>
        <authorList>
            <person name="Nagy L.G."/>
            <person name="Riley R."/>
            <person name="Tritt A."/>
            <person name="Adam C."/>
            <person name="Daum C."/>
            <person name="Floudas D."/>
            <person name="Sun H."/>
            <person name="Yadav J.S."/>
            <person name="Pangilinan J."/>
            <person name="Larsson K.H."/>
            <person name="Matsuura K."/>
            <person name="Barry K."/>
            <person name="Labutti K."/>
            <person name="Kuo R."/>
            <person name="Ohm R.A."/>
            <person name="Bhattacharya S.S."/>
            <person name="Shirouzu T."/>
            <person name="Yoshinaga Y."/>
            <person name="Martin F.M."/>
            <person name="Grigoriev I.V."/>
            <person name="Hibbett D.S."/>
        </authorList>
    </citation>
    <scope>NUCLEOTIDE SEQUENCE [LARGE SCALE GENOMIC DNA]</scope>
    <source>
        <strain evidence="2 3">HHB12029</strain>
    </source>
</reference>
<organism evidence="2 3">
    <name type="scientific">Exidia glandulosa HHB12029</name>
    <dbReference type="NCBI Taxonomy" id="1314781"/>
    <lineage>
        <taxon>Eukaryota</taxon>
        <taxon>Fungi</taxon>
        <taxon>Dikarya</taxon>
        <taxon>Basidiomycota</taxon>
        <taxon>Agaricomycotina</taxon>
        <taxon>Agaricomycetes</taxon>
        <taxon>Auriculariales</taxon>
        <taxon>Exidiaceae</taxon>
        <taxon>Exidia</taxon>
    </lineage>
</organism>
<keyword evidence="1" id="KW-0472">Membrane</keyword>
<dbReference type="InParanoid" id="A0A165IG15"/>
<gene>
    <name evidence="2" type="ORF">EXIGLDRAFT_835769</name>
</gene>
<dbReference type="OrthoDB" id="2391627at2759"/>
<accession>A0A165IG15</accession>
<sequence length="82" mass="9128">MPKHPSVSPPPRWAQLTGIHPSFTRRWSGSLALWGAGAGIYVLYILSVTPLVKREFLTQVPVTPPQIGSYYEDKRPASDRPV</sequence>
<proteinExistence type="predicted"/>
<dbReference type="PANTHER" id="PTHR28254">
    <property type="entry name" value="CYTOCHROME B-C1 COMPLEX SUBUNIT 10"/>
    <property type="match status" value="1"/>
</dbReference>
<dbReference type="Pfam" id="PF09796">
    <property type="entry name" value="QCR10"/>
    <property type="match status" value="1"/>
</dbReference>
<name>A0A165IG15_EXIGL</name>
<dbReference type="GO" id="GO:0005739">
    <property type="term" value="C:mitochondrion"/>
    <property type="evidence" value="ECO:0007669"/>
    <property type="project" value="GOC"/>
</dbReference>
<dbReference type="STRING" id="1314781.A0A165IG15"/>
<dbReference type="GO" id="GO:0006122">
    <property type="term" value="P:mitochondrial electron transport, ubiquinol to cytochrome c"/>
    <property type="evidence" value="ECO:0007669"/>
    <property type="project" value="InterPro"/>
</dbReference>
<keyword evidence="3" id="KW-1185">Reference proteome</keyword>
<dbReference type="EMBL" id="KV425991">
    <property type="protein sequence ID" value="KZV93351.1"/>
    <property type="molecule type" value="Genomic_DNA"/>
</dbReference>
<feature type="transmembrane region" description="Helical" evidence="1">
    <location>
        <begin position="31"/>
        <end position="52"/>
    </location>
</feature>
<evidence type="ECO:0000313" key="3">
    <source>
        <dbReference type="Proteomes" id="UP000077266"/>
    </source>
</evidence>